<comment type="similarity">
    <text evidence="2 10">Belongs to the GSP K family.</text>
</comment>
<dbReference type="Pfam" id="PF03934">
    <property type="entry name" value="T2SSK"/>
    <property type="match status" value="1"/>
</dbReference>
<dbReference type="Proteomes" id="UP001306592">
    <property type="component" value="Unassembled WGS sequence"/>
</dbReference>
<dbReference type="PIRSF" id="PIRSF002786">
    <property type="entry name" value="XcpX"/>
    <property type="match status" value="1"/>
</dbReference>
<name>A0ABU8DC51_ERWAP</name>
<evidence type="ECO:0000256" key="3">
    <source>
        <dbReference type="ARBA" id="ARBA00022448"/>
    </source>
</evidence>
<dbReference type="Pfam" id="PF21687">
    <property type="entry name" value="T2SSK_1st"/>
    <property type="match status" value="1"/>
</dbReference>
<dbReference type="SUPFAM" id="SSF158544">
    <property type="entry name" value="GspK insert domain-like"/>
    <property type="match status" value="2"/>
</dbReference>
<dbReference type="InterPro" id="IPR049031">
    <property type="entry name" value="T2SSK_SAM-like_1st"/>
</dbReference>
<evidence type="ECO:0000256" key="5">
    <source>
        <dbReference type="ARBA" id="ARBA00022519"/>
    </source>
</evidence>
<comment type="caution">
    <text evidence="13">The sequence shown here is derived from an EMBL/GenBank/DDBJ whole genome shotgun (WGS) entry which is preliminary data.</text>
</comment>
<dbReference type="RefSeq" id="WP_099753865.1">
    <property type="nucleotide sequence ID" value="NZ_CAKKMT010000002.1"/>
</dbReference>
<comment type="subcellular location">
    <subcellularLocation>
        <location evidence="1 10">Cell inner membrane</location>
    </subcellularLocation>
</comment>
<accession>A0ABU8DC51</accession>
<organism evidence="13 14">
    <name type="scientific">Erwinia aphidicola</name>
    <dbReference type="NCBI Taxonomy" id="68334"/>
    <lineage>
        <taxon>Bacteria</taxon>
        <taxon>Pseudomonadati</taxon>
        <taxon>Pseudomonadota</taxon>
        <taxon>Gammaproteobacteria</taxon>
        <taxon>Enterobacterales</taxon>
        <taxon>Erwiniaceae</taxon>
        <taxon>Erwinia</taxon>
    </lineage>
</organism>
<keyword evidence="6" id="KW-0812">Transmembrane</keyword>
<evidence type="ECO:0000256" key="4">
    <source>
        <dbReference type="ARBA" id="ARBA00022475"/>
    </source>
</evidence>
<keyword evidence="9 10" id="KW-0472">Membrane</keyword>
<evidence type="ECO:0000313" key="13">
    <source>
        <dbReference type="EMBL" id="MEI2681091.1"/>
    </source>
</evidence>
<evidence type="ECO:0000256" key="2">
    <source>
        <dbReference type="ARBA" id="ARBA00007246"/>
    </source>
</evidence>
<evidence type="ECO:0000256" key="9">
    <source>
        <dbReference type="ARBA" id="ARBA00023136"/>
    </source>
</evidence>
<keyword evidence="4 10" id="KW-1003">Cell membrane</keyword>
<feature type="domain" description="T2SS protein K second SAM-like" evidence="11">
    <location>
        <begin position="189"/>
        <end position="245"/>
    </location>
</feature>
<evidence type="ECO:0000259" key="11">
    <source>
        <dbReference type="Pfam" id="PF03934"/>
    </source>
</evidence>
<evidence type="ECO:0000313" key="14">
    <source>
        <dbReference type="Proteomes" id="UP001306592"/>
    </source>
</evidence>
<reference evidence="13 14" key="1">
    <citation type="submission" date="2024-02" db="EMBL/GenBank/DDBJ databases">
        <title>First report Erwinia aphidicola in onion in Chile.</title>
        <authorList>
            <person name="Valenzuela M."/>
            <person name="Pena M."/>
            <person name="Dutta B."/>
        </authorList>
    </citation>
    <scope>NUCLEOTIDE SEQUENCE [LARGE SCALE GENOMIC DNA]</scope>
    <source>
        <strain evidence="13 14">QCJ3A</strain>
    </source>
</reference>
<proteinExistence type="inferred from homology"/>
<sequence>MQRQQRGMALLVVLLMIAMMALLATTSNQYGNLAVAQAGNRQAMLQAKWDLLGAEQWFLTTQPLQQPFNAARQQQFGEQLLHFRLRDRQACFNLNALLMQRVAEDQQPALPSLARQLFLRMLGQLGLKKEEADRLMQQLIASVKPDPQVNKWRLFDEVSQLRTLPAVTPSLWQKLQPLLCVTPETRLNINVNGLTARQMPLFSALFAGQLSSTQLQSLLDARPPEGWKDIHALVSGISSRTLEPAIATLQSVVVTESRYFELLIWGDHPTIFSALRSRIEQQDESYRVTARLYGLSE</sequence>
<protein>
    <recommendedName>
        <fullName evidence="10">Type II secretion system protein K</fullName>
    </recommendedName>
</protein>
<gene>
    <name evidence="13" type="primary">gspK</name>
    <name evidence="13" type="ORF">V8N49_05395</name>
</gene>
<keyword evidence="5 10" id="KW-0997">Cell inner membrane</keyword>
<dbReference type="InterPro" id="IPR005628">
    <property type="entry name" value="GspK"/>
</dbReference>
<dbReference type="EMBL" id="JBANEI010000002">
    <property type="protein sequence ID" value="MEI2681091.1"/>
    <property type="molecule type" value="Genomic_DNA"/>
</dbReference>
<keyword evidence="3 10" id="KW-0813">Transport</keyword>
<evidence type="ECO:0000256" key="7">
    <source>
        <dbReference type="ARBA" id="ARBA00022927"/>
    </source>
</evidence>
<evidence type="ECO:0000256" key="1">
    <source>
        <dbReference type="ARBA" id="ARBA00004533"/>
    </source>
</evidence>
<keyword evidence="8" id="KW-1133">Transmembrane helix</keyword>
<dbReference type="NCBIfam" id="NF037980">
    <property type="entry name" value="T2SS_GspK"/>
    <property type="match status" value="1"/>
</dbReference>
<evidence type="ECO:0000259" key="12">
    <source>
        <dbReference type="Pfam" id="PF21687"/>
    </source>
</evidence>
<dbReference type="InterPro" id="IPR049179">
    <property type="entry name" value="T2SSK_SAM-like_2nd"/>
</dbReference>
<dbReference type="PANTHER" id="PTHR38831">
    <property type="entry name" value="TYPE II SECRETION SYSTEM PROTEIN K"/>
    <property type="match status" value="1"/>
</dbReference>
<keyword evidence="7" id="KW-0653">Protein transport</keyword>
<dbReference type="PANTHER" id="PTHR38831:SF1">
    <property type="entry name" value="TYPE II SECRETION SYSTEM PROTEIN K-RELATED"/>
    <property type="match status" value="1"/>
</dbReference>
<evidence type="ECO:0000256" key="6">
    <source>
        <dbReference type="ARBA" id="ARBA00022692"/>
    </source>
</evidence>
<evidence type="ECO:0000256" key="10">
    <source>
        <dbReference type="PIRNR" id="PIRNR002786"/>
    </source>
</evidence>
<dbReference type="InterPro" id="IPR038072">
    <property type="entry name" value="GspK_central_sf"/>
</dbReference>
<dbReference type="Gene3D" id="1.10.40.60">
    <property type="entry name" value="EpsJ-like"/>
    <property type="match status" value="1"/>
</dbReference>
<feature type="domain" description="T2SS protein K first SAM-like" evidence="12">
    <location>
        <begin position="90"/>
        <end position="184"/>
    </location>
</feature>
<keyword evidence="14" id="KW-1185">Reference proteome</keyword>
<evidence type="ECO:0000256" key="8">
    <source>
        <dbReference type="ARBA" id="ARBA00022989"/>
    </source>
</evidence>